<name>A0A3P8E8L5_9TREM</name>
<gene>
    <name evidence="2" type="ORF">SMRZ_LOCUS24443</name>
</gene>
<evidence type="ECO:0000313" key="2">
    <source>
        <dbReference type="EMBL" id="VDP51350.1"/>
    </source>
</evidence>
<feature type="region of interest" description="Disordered" evidence="1">
    <location>
        <begin position="1"/>
        <end position="39"/>
    </location>
</feature>
<organism evidence="2 3">
    <name type="scientific">Schistosoma margrebowiei</name>
    <dbReference type="NCBI Taxonomy" id="48269"/>
    <lineage>
        <taxon>Eukaryota</taxon>
        <taxon>Metazoa</taxon>
        <taxon>Spiralia</taxon>
        <taxon>Lophotrochozoa</taxon>
        <taxon>Platyhelminthes</taxon>
        <taxon>Trematoda</taxon>
        <taxon>Digenea</taxon>
        <taxon>Strigeidida</taxon>
        <taxon>Schistosomatoidea</taxon>
        <taxon>Schistosomatidae</taxon>
        <taxon>Schistosoma</taxon>
    </lineage>
</organism>
<evidence type="ECO:0000256" key="1">
    <source>
        <dbReference type="SAM" id="MobiDB-lite"/>
    </source>
</evidence>
<dbReference type="Proteomes" id="UP000277204">
    <property type="component" value="Unassembled WGS sequence"/>
</dbReference>
<evidence type="ECO:0000313" key="3">
    <source>
        <dbReference type="Proteomes" id="UP000277204"/>
    </source>
</evidence>
<sequence length="39" mass="4634">MSTIKRIRKNTPIDAKPLRRGERNHDPTKFKLIKQCDNN</sequence>
<dbReference type="AlphaFoldDB" id="A0A3P8E8L5"/>
<dbReference type="EMBL" id="UZAI01020407">
    <property type="protein sequence ID" value="VDP51350.1"/>
    <property type="molecule type" value="Genomic_DNA"/>
</dbReference>
<protein>
    <submittedName>
        <fullName evidence="2">Uncharacterized protein</fullName>
    </submittedName>
</protein>
<feature type="compositionally biased region" description="Basic and acidic residues" evidence="1">
    <location>
        <begin position="16"/>
        <end position="29"/>
    </location>
</feature>
<proteinExistence type="predicted"/>
<accession>A0A3P8E8L5</accession>
<reference evidence="2 3" key="1">
    <citation type="submission" date="2018-11" db="EMBL/GenBank/DDBJ databases">
        <authorList>
            <consortium name="Pathogen Informatics"/>
        </authorList>
    </citation>
    <scope>NUCLEOTIDE SEQUENCE [LARGE SCALE GENOMIC DNA]</scope>
    <source>
        <strain evidence="2 3">Zambia</strain>
    </source>
</reference>
<keyword evidence="3" id="KW-1185">Reference proteome</keyword>